<organism evidence="2">
    <name type="scientific">marine sediment metagenome</name>
    <dbReference type="NCBI Taxonomy" id="412755"/>
    <lineage>
        <taxon>unclassified sequences</taxon>
        <taxon>metagenomes</taxon>
        <taxon>ecological metagenomes</taxon>
    </lineage>
</organism>
<sequence>MVNSLQGDGKAIFTVFIGAIIAIVFLASIADSIFTQSTTFTNANETVTALAVNTSLTLVGRELADVPAATTWNATNGTDATNQQDNGITLSTATVDGVRTVVLTLNDTASDFVGDTINVSYIYEPEGYLERAVDRNIVSLITLFGALGALVFVIVVFIMNGSLGRLMGRGKK</sequence>
<name>A0A0F8Z6T2_9ZZZZ</name>
<keyword evidence="1" id="KW-0472">Membrane</keyword>
<evidence type="ECO:0000313" key="2">
    <source>
        <dbReference type="EMBL" id="KKK89453.1"/>
    </source>
</evidence>
<protein>
    <submittedName>
        <fullName evidence="2">Uncharacterized protein</fullName>
    </submittedName>
</protein>
<accession>A0A0F8Z6T2</accession>
<gene>
    <name evidence="2" type="ORF">LCGC14_2732940</name>
</gene>
<feature type="transmembrane region" description="Helical" evidence="1">
    <location>
        <begin position="137"/>
        <end position="163"/>
    </location>
</feature>
<comment type="caution">
    <text evidence="2">The sequence shown here is derived from an EMBL/GenBank/DDBJ whole genome shotgun (WGS) entry which is preliminary data.</text>
</comment>
<evidence type="ECO:0000256" key="1">
    <source>
        <dbReference type="SAM" id="Phobius"/>
    </source>
</evidence>
<reference evidence="2" key="1">
    <citation type="journal article" date="2015" name="Nature">
        <title>Complex archaea that bridge the gap between prokaryotes and eukaryotes.</title>
        <authorList>
            <person name="Spang A."/>
            <person name="Saw J.H."/>
            <person name="Jorgensen S.L."/>
            <person name="Zaremba-Niedzwiedzka K."/>
            <person name="Martijn J."/>
            <person name="Lind A.E."/>
            <person name="van Eijk R."/>
            <person name="Schleper C."/>
            <person name="Guy L."/>
            <person name="Ettema T.J."/>
        </authorList>
    </citation>
    <scope>NUCLEOTIDE SEQUENCE</scope>
</reference>
<proteinExistence type="predicted"/>
<keyword evidence="1" id="KW-0812">Transmembrane</keyword>
<keyword evidence="1" id="KW-1133">Transmembrane helix</keyword>
<dbReference type="EMBL" id="LAZR01049521">
    <property type="protein sequence ID" value="KKK89453.1"/>
    <property type="molecule type" value="Genomic_DNA"/>
</dbReference>
<dbReference type="AlphaFoldDB" id="A0A0F8Z6T2"/>
<feature type="transmembrane region" description="Helical" evidence="1">
    <location>
        <begin position="12"/>
        <end position="30"/>
    </location>
</feature>